<organism evidence="1 2">
    <name type="scientific">Orchesella dallaii</name>
    <dbReference type="NCBI Taxonomy" id="48710"/>
    <lineage>
        <taxon>Eukaryota</taxon>
        <taxon>Metazoa</taxon>
        <taxon>Ecdysozoa</taxon>
        <taxon>Arthropoda</taxon>
        <taxon>Hexapoda</taxon>
        <taxon>Collembola</taxon>
        <taxon>Entomobryomorpha</taxon>
        <taxon>Entomobryoidea</taxon>
        <taxon>Orchesellidae</taxon>
        <taxon>Orchesellinae</taxon>
        <taxon>Orchesella</taxon>
    </lineage>
</organism>
<name>A0ABP1QKR4_9HEXA</name>
<evidence type="ECO:0000313" key="2">
    <source>
        <dbReference type="Proteomes" id="UP001642540"/>
    </source>
</evidence>
<evidence type="ECO:0000313" key="1">
    <source>
        <dbReference type="EMBL" id="CAL8106608.1"/>
    </source>
</evidence>
<sequence length="120" mass="13760">MDLDKHQKRNGKGYGFRQSSRFHFRNSSFLVHCVCPIWFMELNIYLESLSHSELLSFFIIGGGGGIQCTAGFEHIPIMQSKEGNNTSQPHHYHRIIITASQRRKTILFSPPLNNPVTKTK</sequence>
<comment type="caution">
    <text evidence="1">The sequence shown here is derived from an EMBL/GenBank/DDBJ whole genome shotgun (WGS) entry which is preliminary data.</text>
</comment>
<reference evidence="1 2" key="1">
    <citation type="submission" date="2024-08" db="EMBL/GenBank/DDBJ databases">
        <authorList>
            <person name="Cucini C."/>
            <person name="Frati F."/>
        </authorList>
    </citation>
    <scope>NUCLEOTIDE SEQUENCE [LARGE SCALE GENOMIC DNA]</scope>
</reference>
<protein>
    <submittedName>
        <fullName evidence="1">Uncharacterized protein</fullName>
    </submittedName>
</protein>
<dbReference type="Proteomes" id="UP001642540">
    <property type="component" value="Unassembled WGS sequence"/>
</dbReference>
<gene>
    <name evidence="1" type="ORF">ODALV1_LOCUS12410</name>
</gene>
<accession>A0ABP1QKR4</accession>
<keyword evidence="2" id="KW-1185">Reference proteome</keyword>
<proteinExistence type="predicted"/>
<dbReference type="EMBL" id="CAXLJM020000038">
    <property type="protein sequence ID" value="CAL8106608.1"/>
    <property type="molecule type" value="Genomic_DNA"/>
</dbReference>